<sequence length="546" mass="62266">MNEDSAISHGMDGALVLHSQDTIEESHELKEWERRFGNNIMLIPSGDYKSYLDIVRDASIEVNEIPSFMFLFPSMPSWERRVSNAESFCEHGDFALQHFVHADQSNSQVCYVKEPRAWISDYSPNLQNAVYPTANKLLNNIELNEALQIIRFDPDATDEVGIHTRRIYIGNPNGASILALIRAVPATQVDGFRKLLAGYFATPPVPSLMLIDSDWWPPASFIIAFNLPFFAISTTERQDHRKCGTNKNLRAQYSLEFLLLEESTSGEEFQEATNSFGNLVLQEGVFSVMITGQSDNYWTAICLDDDFFDEHPRLCDDEIPASDPIIQIPPPSPGGFWSPRAYALQALVLQLGKIIEYHEDVRYHLKISLDHYASMIQQDVITEDSLERIKEWRRRFPKVLASVMNSNSSLALQLRDFILEDLKVGQDEAFHGILWQGLQGDNGALKSLRTIKSLHTQLRTTGVHLEHLKVAYEAIKHDNERRREEARRNDVRREENDAETNNAQSDKDRNKDNTVLRIAIAAFVSQPEAIGDFVRLNRRRDCKACL</sequence>
<evidence type="ECO:0000256" key="1">
    <source>
        <dbReference type="SAM" id="MobiDB-lite"/>
    </source>
</evidence>
<reference evidence="2" key="1">
    <citation type="submission" date="2011-10" db="EMBL/GenBank/DDBJ databases">
        <title>The Genome Sequence of Fusarium oxysporum HDV247.</title>
        <authorList>
            <consortium name="The Broad Institute Genome Sequencing Platform"/>
            <person name="Ma L.-J."/>
            <person name="Gale L.R."/>
            <person name="Schwartz D.C."/>
            <person name="Zhou S."/>
            <person name="Corby-Kistler H."/>
            <person name="Young S.K."/>
            <person name="Zeng Q."/>
            <person name="Gargeya S."/>
            <person name="Fitzgerald M."/>
            <person name="Haas B."/>
            <person name="Abouelleil A."/>
            <person name="Alvarado L."/>
            <person name="Arachchi H.M."/>
            <person name="Berlin A."/>
            <person name="Brown A."/>
            <person name="Chapman S.B."/>
            <person name="Chen Z."/>
            <person name="Dunbar C."/>
            <person name="Freedman E."/>
            <person name="Gearin G."/>
            <person name="Goldberg J."/>
            <person name="Griggs A."/>
            <person name="Gujja S."/>
            <person name="Heiman D."/>
            <person name="Howarth C."/>
            <person name="Larson L."/>
            <person name="Lui A."/>
            <person name="MacDonald P.J.P."/>
            <person name="Montmayeur A."/>
            <person name="Murphy C."/>
            <person name="Neiman D."/>
            <person name="Pearson M."/>
            <person name="Priest M."/>
            <person name="Roberts A."/>
            <person name="Saif S."/>
            <person name="Shea T."/>
            <person name="Shenoy N."/>
            <person name="Sisk P."/>
            <person name="Stolte C."/>
            <person name="Sykes S."/>
            <person name="Wortman J."/>
            <person name="Nusbaum C."/>
            <person name="Birren B."/>
        </authorList>
    </citation>
    <scope>NUCLEOTIDE SEQUENCE [LARGE SCALE GENOMIC DNA]</scope>
    <source>
        <strain evidence="2">HDV247</strain>
    </source>
</reference>
<protein>
    <submittedName>
        <fullName evidence="2">Uncharacterized protein</fullName>
    </submittedName>
</protein>
<proteinExistence type="predicted"/>
<feature type="compositionally biased region" description="Basic and acidic residues" evidence="1">
    <location>
        <begin position="479"/>
        <end position="495"/>
    </location>
</feature>
<reference evidence="2" key="2">
    <citation type="submission" date="2012-05" db="EMBL/GenBank/DDBJ databases">
        <title>Annotation of the Genome Sequence of Fusarium oxysporum HDV247.</title>
        <authorList>
            <consortium name="The Broad Institute Genomics Platform"/>
            <person name="Ma L.-J."/>
            <person name="Corby-Kistler H."/>
            <person name="Broz K."/>
            <person name="Gale L.R."/>
            <person name="Jonkers W."/>
            <person name="O'Donnell K."/>
            <person name="Ploetz R."/>
            <person name="Steinberg C."/>
            <person name="Schwartz D.C."/>
            <person name="VanEtten H."/>
            <person name="Zhou S."/>
            <person name="Young S.K."/>
            <person name="Zeng Q."/>
            <person name="Gargeya S."/>
            <person name="Fitzgerald M."/>
            <person name="Abouelleil A."/>
            <person name="Alvarado L."/>
            <person name="Chapman S.B."/>
            <person name="Gainer-Dewar J."/>
            <person name="Goldberg J."/>
            <person name="Griggs A."/>
            <person name="Gujja S."/>
            <person name="Hansen M."/>
            <person name="Howarth C."/>
            <person name="Imamovic A."/>
            <person name="Ireland A."/>
            <person name="Larimer J."/>
            <person name="McCowan C."/>
            <person name="Murphy C."/>
            <person name="Pearson M."/>
            <person name="Poon T.W."/>
            <person name="Priest M."/>
            <person name="Roberts A."/>
            <person name="Saif S."/>
            <person name="Shea T."/>
            <person name="Sykes S."/>
            <person name="Wortman J."/>
            <person name="Nusbaum C."/>
            <person name="Birren B."/>
        </authorList>
    </citation>
    <scope>NUCLEOTIDE SEQUENCE</scope>
    <source>
        <strain evidence="2">HDV247</strain>
    </source>
</reference>
<evidence type="ECO:0000313" key="2">
    <source>
        <dbReference type="EMBL" id="EXA51766.1"/>
    </source>
</evidence>
<feature type="region of interest" description="Disordered" evidence="1">
    <location>
        <begin position="479"/>
        <end position="510"/>
    </location>
</feature>
<dbReference type="Proteomes" id="UP000030751">
    <property type="component" value="Unassembled WGS sequence"/>
</dbReference>
<dbReference type="EMBL" id="JH650968">
    <property type="protein sequence ID" value="EXA51766.1"/>
    <property type="molecule type" value="Genomic_DNA"/>
</dbReference>
<gene>
    <name evidence="2" type="ORF">FOVG_00322</name>
</gene>
<accession>W9Q949</accession>
<dbReference type="AlphaFoldDB" id="W9Q949"/>
<dbReference type="OrthoDB" id="5097863at2759"/>
<name>W9Q949_FUSOX</name>
<organism evidence="2">
    <name type="scientific">Fusarium oxysporum f. sp. pisi HDV247</name>
    <dbReference type="NCBI Taxonomy" id="1080344"/>
    <lineage>
        <taxon>Eukaryota</taxon>
        <taxon>Fungi</taxon>
        <taxon>Dikarya</taxon>
        <taxon>Ascomycota</taxon>
        <taxon>Pezizomycotina</taxon>
        <taxon>Sordariomycetes</taxon>
        <taxon>Hypocreomycetidae</taxon>
        <taxon>Hypocreales</taxon>
        <taxon>Nectriaceae</taxon>
        <taxon>Fusarium</taxon>
        <taxon>Fusarium oxysporum species complex</taxon>
    </lineage>
</organism>
<dbReference type="HOGENOM" id="CLU_035829_0_0_1"/>